<dbReference type="EMBL" id="CP063374">
    <property type="protein sequence ID" value="QOV47222.1"/>
    <property type="molecule type" value="Genomic_DNA"/>
</dbReference>
<dbReference type="Proteomes" id="UP000594008">
    <property type="component" value="Chromosome"/>
</dbReference>
<gene>
    <name evidence="2" type="ORF">IPT68_15900</name>
</gene>
<feature type="region of interest" description="Disordered" evidence="1">
    <location>
        <begin position="223"/>
        <end position="242"/>
    </location>
</feature>
<evidence type="ECO:0000313" key="3">
    <source>
        <dbReference type="Proteomes" id="UP000594008"/>
    </source>
</evidence>
<protein>
    <submittedName>
        <fullName evidence="2">Uncharacterized protein</fullName>
    </submittedName>
</protein>
<name>A0A7M2TFG8_STRCW</name>
<dbReference type="KEGG" id="schf:IPT68_15900"/>
<accession>A0A7M2TFG8</accession>
<reference evidence="2 3" key="1">
    <citation type="submission" date="2020-10" db="EMBL/GenBank/DDBJ databases">
        <title>Streptomyces chromofuscus complate genome analysis.</title>
        <authorList>
            <person name="Anwar N."/>
        </authorList>
    </citation>
    <scope>NUCLEOTIDE SEQUENCE [LARGE SCALE GENOMIC DNA]</scope>
    <source>
        <strain evidence="2 3">DSM 40273</strain>
    </source>
</reference>
<dbReference type="RefSeq" id="WP_189700195.1">
    <property type="nucleotide sequence ID" value="NZ_BMTA01000017.1"/>
</dbReference>
<proteinExistence type="predicted"/>
<sequence>MSLDAIDAVDWSAIPNPTQRSYDDPERVARALRLLAVSTTANETGDAAALLAGGGFVCGHAGMVFPAAHAATPALLDLVEHGRRPRVKDAALGLLSEALDSFPPAGYTRVDTPYGAGVPLCCAIARLIRGRRGALLAHGRYGKHVLGEADLHWRLTVEETELQPGDGPTGIAALAVLEGTAFRTPVEAELHTPPSGHPAPTVRIDALTADASGAAWVHLTDTPPDPAPGSALYPAECGRLKH</sequence>
<dbReference type="AlphaFoldDB" id="A0A7M2TFG8"/>
<evidence type="ECO:0000313" key="2">
    <source>
        <dbReference type="EMBL" id="QOV47222.1"/>
    </source>
</evidence>
<organism evidence="2 3">
    <name type="scientific">Streptomyces chromofuscus</name>
    <dbReference type="NCBI Taxonomy" id="42881"/>
    <lineage>
        <taxon>Bacteria</taxon>
        <taxon>Bacillati</taxon>
        <taxon>Actinomycetota</taxon>
        <taxon>Actinomycetes</taxon>
        <taxon>Kitasatosporales</taxon>
        <taxon>Streptomycetaceae</taxon>
        <taxon>Streptomyces</taxon>
    </lineage>
</organism>
<evidence type="ECO:0000256" key="1">
    <source>
        <dbReference type="SAM" id="MobiDB-lite"/>
    </source>
</evidence>
<keyword evidence="3" id="KW-1185">Reference proteome</keyword>